<organism evidence="2 3">
    <name type="scientific">Potamilus streckersoni</name>
    <dbReference type="NCBI Taxonomy" id="2493646"/>
    <lineage>
        <taxon>Eukaryota</taxon>
        <taxon>Metazoa</taxon>
        <taxon>Spiralia</taxon>
        <taxon>Lophotrochozoa</taxon>
        <taxon>Mollusca</taxon>
        <taxon>Bivalvia</taxon>
        <taxon>Autobranchia</taxon>
        <taxon>Heteroconchia</taxon>
        <taxon>Palaeoheterodonta</taxon>
        <taxon>Unionida</taxon>
        <taxon>Unionoidea</taxon>
        <taxon>Unionidae</taxon>
        <taxon>Ambleminae</taxon>
        <taxon>Lampsilini</taxon>
        <taxon>Potamilus</taxon>
    </lineage>
</organism>
<accession>A0AAE0VI00</accession>
<name>A0AAE0VI00_9BIVA</name>
<proteinExistence type="predicted"/>
<protein>
    <submittedName>
        <fullName evidence="2">Uncharacterized protein</fullName>
    </submittedName>
</protein>
<dbReference type="EMBL" id="JAEAOA010001578">
    <property type="protein sequence ID" value="KAK3577592.1"/>
    <property type="molecule type" value="Genomic_DNA"/>
</dbReference>
<feature type="signal peptide" evidence="1">
    <location>
        <begin position="1"/>
        <end position="24"/>
    </location>
</feature>
<dbReference type="Proteomes" id="UP001195483">
    <property type="component" value="Unassembled WGS sequence"/>
</dbReference>
<reference evidence="2" key="3">
    <citation type="submission" date="2023-05" db="EMBL/GenBank/DDBJ databases">
        <authorList>
            <person name="Smith C.H."/>
        </authorList>
    </citation>
    <scope>NUCLEOTIDE SEQUENCE</scope>
    <source>
        <strain evidence="2">CHS0354</strain>
        <tissue evidence="2">Mantle</tissue>
    </source>
</reference>
<evidence type="ECO:0000313" key="3">
    <source>
        <dbReference type="Proteomes" id="UP001195483"/>
    </source>
</evidence>
<evidence type="ECO:0000313" key="2">
    <source>
        <dbReference type="EMBL" id="KAK3577592.1"/>
    </source>
</evidence>
<comment type="caution">
    <text evidence="2">The sequence shown here is derived from an EMBL/GenBank/DDBJ whole genome shotgun (WGS) entry which is preliminary data.</text>
</comment>
<keyword evidence="1" id="KW-0732">Signal</keyword>
<evidence type="ECO:0000256" key="1">
    <source>
        <dbReference type="SAM" id="SignalP"/>
    </source>
</evidence>
<reference evidence="2" key="1">
    <citation type="journal article" date="2021" name="Genome Biol. Evol.">
        <title>A High-Quality Reference Genome for a Parasitic Bivalve with Doubly Uniparental Inheritance (Bivalvia: Unionida).</title>
        <authorList>
            <person name="Smith C.H."/>
        </authorList>
    </citation>
    <scope>NUCLEOTIDE SEQUENCE</scope>
    <source>
        <strain evidence="2">CHS0354</strain>
    </source>
</reference>
<gene>
    <name evidence="2" type="ORF">CHS0354_026561</name>
</gene>
<reference evidence="2" key="2">
    <citation type="journal article" date="2021" name="Genome Biol. Evol.">
        <title>Developing a high-quality reference genome for a parasitic bivalve with doubly uniparental inheritance (Bivalvia: Unionida).</title>
        <authorList>
            <person name="Smith C.H."/>
        </authorList>
    </citation>
    <scope>NUCLEOTIDE SEQUENCE</scope>
    <source>
        <strain evidence="2">CHS0354</strain>
        <tissue evidence="2">Mantle</tissue>
    </source>
</reference>
<sequence>MEMLAVRTFVLTLIFAFLAEPTQSAVTCKYLPLNNFRLNTFNWTHNFGRKIKQRHLYVVSLALQKRIHLLLPHKFN</sequence>
<keyword evidence="3" id="KW-1185">Reference proteome</keyword>
<dbReference type="AlphaFoldDB" id="A0AAE0VI00"/>
<feature type="chain" id="PRO_5041989628" evidence="1">
    <location>
        <begin position="25"/>
        <end position="76"/>
    </location>
</feature>